<evidence type="ECO:0000256" key="21">
    <source>
        <dbReference type="SAM" id="Phobius"/>
    </source>
</evidence>
<evidence type="ECO:0000256" key="9">
    <source>
        <dbReference type="ARBA" id="ARBA00022729"/>
    </source>
</evidence>
<evidence type="ECO:0000256" key="10">
    <source>
        <dbReference type="ARBA" id="ARBA00022737"/>
    </source>
</evidence>
<keyword evidence="6 21" id="KW-0812">Transmembrane</keyword>
<dbReference type="Gene3D" id="3.30.70.270">
    <property type="match status" value="2"/>
</dbReference>
<evidence type="ECO:0000256" key="14">
    <source>
        <dbReference type="ARBA" id="ARBA00022989"/>
    </source>
</evidence>
<feature type="compositionally biased region" description="Acidic residues" evidence="20">
    <location>
        <begin position="1578"/>
        <end position="1587"/>
    </location>
</feature>
<dbReference type="Proteomes" id="UP000290572">
    <property type="component" value="Unassembled WGS sequence"/>
</dbReference>
<feature type="disulfide bond" evidence="19">
    <location>
        <begin position="1457"/>
        <end position="1467"/>
    </location>
</feature>
<dbReference type="Gene3D" id="3.10.20.370">
    <property type="match status" value="1"/>
</dbReference>
<dbReference type="PANTHER" id="PTHR19331">
    <property type="entry name" value="SCAVENGER RECEPTOR DOMAIN-CONTAINING"/>
    <property type="match status" value="1"/>
</dbReference>
<dbReference type="SMART" id="SM00202">
    <property type="entry name" value="SR"/>
    <property type="match status" value="10"/>
</dbReference>
<evidence type="ECO:0000259" key="22">
    <source>
        <dbReference type="PROSITE" id="PS50287"/>
    </source>
</evidence>
<evidence type="ECO:0000256" key="16">
    <source>
        <dbReference type="ARBA" id="ARBA00023157"/>
    </source>
</evidence>
<dbReference type="Gene3D" id="3.10.10.10">
    <property type="entry name" value="HIV Type 1 Reverse Transcriptase, subunit A, domain 1"/>
    <property type="match status" value="1"/>
</dbReference>
<feature type="domain" description="SRCR" evidence="22">
    <location>
        <begin position="1113"/>
        <end position="1211"/>
    </location>
</feature>
<keyword evidence="5" id="KW-0808">Transferase</keyword>
<feature type="region of interest" description="Disordered" evidence="20">
    <location>
        <begin position="2903"/>
        <end position="2930"/>
    </location>
</feature>
<feature type="disulfide bond" evidence="19">
    <location>
        <begin position="2237"/>
        <end position="2247"/>
    </location>
</feature>
<feature type="disulfide bond" evidence="19">
    <location>
        <begin position="2335"/>
        <end position="2345"/>
    </location>
</feature>
<organism evidence="25 26">
    <name type="scientific">Labeo rohita</name>
    <name type="common">Indian major carp</name>
    <name type="synonym">Cyprinus rohita</name>
    <dbReference type="NCBI Taxonomy" id="84645"/>
    <lineage>
        <taxon>Eukaryota</taxon>
        <taxon>Metazoa</taxon>
        <taxon>Chordata</taxon>
        <taxon>Craniata</taxon>
        <taxon>Vertebrata</taxon>
        <taxon>Euteleostomi</taxon>
        <taxon>Actinopterygii</taxon>
        <taxon>Neopterygii</taxon>
        <taxon>Teleostei</taxon>
        <taxon>Ostariophysi</taxon>
        <taxon>Cypriniformes</taxon>
        <taxon>Cyprinidae</taxon>
        <taxon>Labeoninae</taxon>
        <taxon>Labeonini</taxon>
        <taxon>Labeo</taxon>
    </lineage>
</organism>
<evidence type="ECO:0000256" key="8">
    <source>
        <dbReference type="ARBA" id="ARBA00022722"/>
    </source>
</evidence>
<dbReference type="Pfam" id="PF17921">
    <property type="entry name" value="Integrase_H2C2"/>
    <property type="match status" value="1"/>
</dbReference>
<feature type="domain" description="SRCR" evidence="22">
    <location>
        <begin position="3137"/>
        <end position="3234"/>
    </location>
</feature>
<dbReference type="InterPro" id="IPR041577">
    <property type="entry name" value="RT_RNaseH_2"/>
</dbReference>
<keyword evidence="17" id="KW-0325">Glycoprotein</keyword>
<dbReference type="InterPro" id="IPR043128">
    <property type="entry name" value="Rev_trsase/Diguanyl_cyclase"/>
</dbReference>
<feature type="disulfide bond" evidence="19">
    <location>
        <begin position="3304"/>
        <end position="3314"/>
    </location>
</feature>
<gene>
    <name evidence="25" type="ORF">ROHU_014727</name>
</gene>
<comment type="similarity">
    <text evidence="2">Belongs to the beta type-B retroviral polymerase family. HERV class-II K(HML-2) pol subfamily.</text>
</comment>
<proteinExistence type="inferred from homology"/>
<dbReference type="PROSITE" id="PS50878">
    <property type="entry name" value="RT_POL"/>
    <property type="match status" value="1"/>
</dbReference>
<dbReference type="Pfam" id="PF00078">
    <property type="entry name" value="RVT_1"/>
    <property type="match status" value="1"/>
</dbReference>
<dbReference type="FunFam" id="3.10.250.10:FF:000016">
    <property type="entry name" value="Scavenger receptor cysteine-rich protein type 12"/>
    <property type="match status" value="5"/>
</dbReference>
<evidence type="ECO:0000256" key="1">
    <source>
        <dbReference type="ARBA" id="ARBA00004167"/>
    </source>
</evidence>
<keyword evidence="8" id="KW-0540">Nuclease</keyword>
<keyword evidence="10" id="KW-0677">Repeat</keyword>
<feature type="disulfide bond" evidence="19">
    <location>
        <begin position="1759"/>
        <end position="1769"/>
    </location>
</feature>
<feature type="domain" description="SRCR" evidence="22">
    <location>
        <begin position="1645"/>
        <end position="1690"/>
    </location>
</feature>
<dbReference type="SUPFAM" id="SSF56487">
    <property type="entry name" value="SRCR-like"/>
    <property type="match status" value="13"/>
</dbReference>
<feature type="domain" description="SRCR" evidence="22">
    <location>
        <begin position="2271"/>
        <end position="2366"/>
    </location>
</feature>
<dbReference type="PROSITE" id="PS50287">
    <property type="entry name" value="SRCR_2"/>
    <property type="match status" value="11"/>
</dbReference>
<feature type="domain" description="SRCR" evidence="22">
    <location>
        <begin position="2492"/>
        <end position="2589"/>
    </location>
</feature>
<dbReference type="FunFam" id="3.10.10.10:FF:000007">
    <property type="entry name" value="Retrovirus-related Pol polyprotein from transposon 17.6-like Protein"/>
    <property type="match status" value="1"/>
</dbReference>
<evidence type="ECO:0000256" key="13">
    <source>
        <dbReference type="ARBA" id="ARBA00022918"/>
    </source>
</evidence>
<accession>A0A498NRE5</accession>
<feature type="compositionally biased region" description="Acidic residues" evidence="20">
    <location>
        <begin position="1977"/>
        <end position="1986"/>
    </location>
</feature>
<feature type="disulfide bond" evidence="19">
    <location>
        <begin position="3205"/>
        <end position="3215"/>
    </location>
</feature>
<dbReference type="InterPro" id="IPR001584">
    <property type="entry name" value="Integrase_cat-core"/>
</dbReference>
<feature type="transmembrane region" description="Helical" evidence="21">
    <location>
        <begin position="1853"/>
        <end position="1877"/>
    </location>
</feature>
<dbReference type="FunFam" id="3.10.250.10:FF:000012">
    <property type="entry name" value="CD163 molecule like 1"/>
    <property type="match status" value="4"/>
</dbReference>
<evidence type="ECO:0000256" key="3">
    <source>
        <dbReference type="ARBA" id="ARBA00012180"/>
    </source>
</evidence>
<dbReference type="EC" id="3.1.26.4" evidence="3"/>
<feature type="domain" description="SRCR" evidence="22">
    <location>
        <begin position="3239"/>
        <end position="3334"/>
    </location>
</feature>
<dbReference type="PANTHER" id="PTHR19331:SF468">
    <property type="entry name" value="SCAVENGER RECEPTOR CYSTEINE-RICH TYPE 1 PROTEIN M160"/>
    <property type="match status" value="1"/>
</dbReference>
<evidence type="ECO:0000256" key="6">
    <source>
        <dbReference type="ARBA" id="ARBA00022692"/>
    </source>
</evidence>
<feature type="compositionally biased region" description="Low complexity" evidence="20">
    <location>
        <begin position="2903"/>
        <end position="2927"/>
    </location>
</feature>
<keyword evidence="26" id="KW-1185">Reference proteome</keyword>
<feature type="domain" description="SRCR" evidence="22">
    <location>
        <begin position="1695"/>
        <end position="1789"/>
    </location>
</feature>
<dbReference type="GO" id="GO:0003676">
    <property type="term" value="F:nucleic acid binding"/>
    <property type="evidence" value="ECO:0007669"/>
    <property type="project" value="InterPro"/>
</dbReference>
<dbReference type="Pfam" id="PF00530">
    <property type="entry name" value="SRCR"/>
    <property type="match status" value="12"/>
</dbReference>
<dbReference type="InterPro" id="IPR012337">
    <property type="entry name" value="RNaseH-like_sf"/>
</dbReference>
<evidence type="ECO:0000256" key="11">
    <source>
        <dbReference type="ARBA" id="ARBA00022759"/>
    </source>
</evidence>
<dbReference type="GO" id="GO:0003964">
    <property type="term" value="F:RNA-directed DNA polymerase activity"/>
    <property type="evidence" value="ECO:0007669"/>
    <property type="project" value="UniProtKB-KW"/>
</dbReference>
<dbReference type="InterPro" id="IPR041588">
    <property type="entry name" value="Integrase_H2C2"/>
</dbReference>
<evidence type="ECO:0000259" key="23">
    <source>
        <dbReference type="PROSITE" id="PS50878"/>
    </source>
</evidence>
<keyword evidence="11" id="KW-0255">Endonuclease</keyword>
<feature type="transmembrane region" description="Helical" evidence="21">
    <location>
        <begin position="2936"/>
        <end position="2956"/>
    </location>
</feature>
<evidence type="ECO:0000256" key="17">
    <source>
        <dbReference type="ARBA" id="ARBA00023180"/>
    </source>
</evidence>
<sequence>MCVDYRRLNSKTRKDAFPLPRIEETLDSLAGARWFSTMDLASGYNQVPVAERDKSKTAFCTPFGLFEWNRMPFGLCNAPSTFQRLMERLFGDQQCQSLLLYLDDIIVFSSSVDQHLARLEVVLSRLQREGLKAKLSKCAFFKKEVHYLGHVISSEGVSTDPGKVEAVAQWPRPTNVSELRSFLGFASYYRRFVEGFAKLAAPLHRLVAQLANPKPLKRSAREFAEAWSAECQCSFEGLKGNLTTAPVLAYADFSLPFILEVDASHGGLGAVLSQEQQGKVRPIAYGSRSLRPTERNTTNYSSMKLEFLALKWAMTEEFREYLLGHKCVVFTDNNPLSYLTSAKLGAMEQRWAAQVAAFDFEIKYRSGKSNRNADALSRQNFPGTVEVQELCPGVAVPVVLQQAAQVELVAQVNQVTSFPCSSVSDMGAQQVVDPVIGELLVFWRRKSPPTPEERKKLSTLAIILFRQWDRLVETDGVLYRRVFRPDGGEEVFQVLLPAVMKHEVLTQLHQQHGHQGVERTSQLVRQRCYWPGMSADIARWCQECERCQCAKGFPTAPGSFMGHLLAARPNEILALDFTVLEPSRSGLENVLVMTDIFTKYTLAVPTRDQRAETVAQVLVVEWFCKFGVPGRIHSDQGRNFESTLIQQLCSLYGVEKSRTTPYHPAGNGQCERFNRTLHDLLRTLPLSKKGDWPLCLPQALFAYNTTPHQATGESPHFLMFGQEPRLPVDFLLGRVQEPFAGSVHRWILEQQDRLQVAFKGARERLGAAADRRKARHDLQVKEAPLKEGQLVYLRDYSVRGRCKIQDLWSSVVYQVLRAPKEGGPVYTIAPTTDLSKVKQVHRSLLKALIGQDPPLELPDPLVIEPLQPLEEEHDEEDLFVLVPETPQDRGFYTTQIGVSPSSPQRANMPQTADPIAQGEDVNTWLRGMTKSLTPKTCELLLFLIIILILRRLLTHDSSQNNNHEELVKITSSLSYAFTAQLHLSDKHITHLQEELTCAQSRIDKLEVKVQDQLKAPNKREQETTEQVKKLQVALAAAQCDQQQANAAQKDLTGLEREVVKSGLMCLIVTGMKPNSQNVPSLHGVELNVLIDEMLESSALIVSSDSSLALHDGLVQLSGERQCEGEVEVFIHQVWRRVLLDSWSLTESSVVCRQLGCGSVLNFYGSASSSPEHSHECVTGFQCSGSEAHLGNCSSPQTLNCSSTQQLSITCLGSLISEELHSGYEDADELLSAEEFKTAYYDDVTNGSGLKEEMVKEITPGYYDDVITDGLKPDRETEDTPESYDDVMMSRLNSDIRKVNTPENYDDVIITRLSSQGVTEGVQEEYDDVTSVSEDVRNLLDSSLALHDGLVRLSGERQCEGELGCDSVLNFYGSSSSSPVHCHECVTGFQCSGSEVHLGNCSSPQTLNCSSTQQLSITCLEFKEIRLSEGCDGNVEVFYNGSWARLKSAPNWLDEIKCRPHDANLWHCPSLPWGQNNCNKDEVAKITCSKEKNLESPQSHQTCFISPSPQQKQCSRSLISEELHSGYEDADEFLSAEEFKTAYYDDVTNDSGLKKEMVKEITPGYYDDVITDGLKPDRETEDTPESYDDVMTSGQNSDIKKVNTPENYDDVIITRPSSQGVTEGVQEEYDDVTSVSEDVRNLLDWFGEGSGEIWADVFDCDGNETKLSECSISSWSRAECSHRRDVGVICSEFKEIRLTEGCEGNVEVFYNGSWGNVCYNQMDTDTASLICQELNCGKSASEPIYSEGLKPHNWLDNLKCRKHDSSLWQCPSSPWGQNDCNNEVANITCSKEENQESPRSRLTCLVSPSPQQRKCSNLPDLSVSTTSPTTTSVPTVRSTSVTPQTPSTVSPPSLVPPVLVIVLVVVLLLLLVPLLILIQQNRVMRRALSKRRHRMTSEAVYEEIQHRHNHFTQRGSLISEELNSGYEDADEFLSAEEFKTAYYDDVTNGSGLKEEMVKEITPGYYDDVITDGLKPDRETEDTPESYDDVMTSGQNSDIKKVNTPENYDDVIITRLSSQGVTEGVQEEYDDVTSVSEDVRNRLGASFFSVFEGADEKLVLTESNRRSDEQRKMEGCLTLILFSSIITITTCEGVQEEYDDVMSVSEDVRNLLGASFFSVFEGADEKLVLTESNRRCDEQKKMEGCLTLVLLSSIITITTSGSSLALHDGLVRLSGERQCEGEVEVFIHQVWRRVLLDSWSLTESSVVCRQLGCGSVLNFYGSSSSSPKHSHECVTGFQCSGSEAHLRNCSSPQTLNCSSTQQLSITCLEFKEIRLTEGCEGNVEVFYNGSWGNVCWNQMDRDTASLICQELNCGRSGSEPSDSEGLKSHNWLDFFKCRKNDSTIWQCPSSPWGQNDCNMDEVAKITCSKEMVKEITPGYYDDVITDGLKPDRETEDTESYDVVVINKLSSPGVTEGVQEEYDDVMSVSEDVRNMLGASFFSVFERADEKLVLTESNRRCDEQKKMEGCLTLILLSSIITITTSDSSLALHDGLVRLSGERQCEGEVEVFIHQVWRRVLLDSWSLTESSVVCRQLGCGSVLNFYGSSSSSPEHSHECVTGFQCSGSEAHLGNCSSPQTLNCSSTQQLSITCLEFKEIRLTEGCEGNVEVFYNGSWGNVCWNQMDRDTASLICQELNCGRSGSEPRHSEGLKSHNWLDKVKCRPYDSNLCQCPSSPWGQNNCNEDEVATITCSEEETHKSLRSRLLDDSEMLTFSAYHQRHCLKGVQEEYDDVKNVREYMSNMLDSSLALHDGLVRLSGERQCEGGVEVFIHQVWRRVLLDSWSLTESSVVCRQLGCGSVLHFNGSSSFSPEHSHECVTGFQCSGSEAHLGNCSSPQTLNCSSTQQLSITCLARLKSAPNWLDKVTCRPHDSTIWQCPSSPWGENYCDEDEVAKIICSDLPDLSVSPTSATATSASPPVAPPVRSTSVTPSQTPPAASPVLVIVLVVVLLLLLVPLLILIQQNRVMRRALSKRRHRMTSEAVYEEIQHRQNHFTQRGSLISEELHSGYEDADEFLSAEEFKTAYYDDVTNDSGLKEEMVKEITPGYYDDVITDGLKPDRETEGVQEEYDDVTSVSEDVRNLLGASFFRVFEGADEKLVLTESNRRCDEQRKMEGCLTLILLSSMITLTTSDSSLALHDGLVRLSGERQCEGEVEVFIHQVWRRVLLDSWSLTESSVVCRQLGCGSVLNFNSSSSSSPEHSHECVTGFQCSGSEAHLGNCSSPQTLNGSSTQQLSITCLEFKEIRLTEGCDGYVEVFYNGSWGNVCWNQMDRDTASLICQELNCGRSGVLSDSTARVKSAPNWLDKVTCRPHDSTVWQCPSSPWGQNDCGEDEVTLKMK</sequence>
<dbReference type="Gene3D" id="3.10.250.10">
    <property type="entry name" value="SRCR-like domain"/>
    <property type="match status" value="12"/>
</dbReference>
<dbReference type="Gene3D" id="1.10.340.70">
    <property type="match status" value="1"/>
</dbReference>
<dbReference type="SUPFAM" id="SSF56672">
    <property type="entry name" value="DNA/RNA polymerases"/>
    <property type="match status" value="1"/>
</dbReference>
<evidence type="ECO:0000256" key="2">
    <source>
        <dbReference type="ARBA" id="ARBA00010879"/>
    </source>
</evidence>
<dbReference type="Pfam" id="PF17919">
    <property type="entry name" value="RT_RNaseH_2"/>
    <property type="match status" value="1"/>
</dbReference>
<protein>
    <recommendedName>
        <fullName evidence="18">Gypsy retrotransposon integrase-like protein 1</fullName>
        <ecNumber evidence="3">3.1.26.4</ecNumber>
    </recommendedName>
</protein>
<comment type="caution">
    <text evidence="19">Lacks conserved residue(s) required for the propagation of feature annotation.</text>
</comment>
<dbReference type="GO" id="GO:0016020">
    <property type="term" value="C:membrane"/>
    <property type="evidence" value="ECO:0007669"/>
    <property type="project" value="UniProtKB-SubCell"/>
</dbReference>
<dbReference type="InterPro" id="IPR043502">
    <property type="entry name" value="DNA/RNA_pol_sf"/>
</dbReference>
<evidence type="ECO:0000259" key="24">
    <source>
        <dbReference type="PROSITE" id="PS50994"/>
    </source>
</evidence>
<feature type="region of interest" description="Disordered" evidence="20">
    <location>
        <begin position="1971"/>
        <end position="2000"/>
    </location>
</feature>
<keyword evidence="9" id="KW-0732">Signal</keyword>
<evidence type="ECO:0000256" key="19">
    <source>
        <dbReference type="PROSITE-ProRule" id="PRU00196"/>
    </source>
</evidence>
<evidence type="ECO:0000256" key="7">
    <source>
        <dbReference type="ARBA" id="ARBA00022695"/>
    </source>
</evidence>
<dbReference type="GO" id="GO:0008233">
    <property type="term" value="F:peptidase activity"/>
    <property type="evidence" value="ECO:0007669"/>
    <property type="project" value="UniProtKB-KW"/>
</dbReference>
<reference evidence="25 26" key="1">
    <citation type="submission" date="2018-03" db="EMBL/GenBank/DDBJ databases">
        <title>Draft genome sequence of Rohu Carp (Labeo rohita).</title>
        <authorList>
            <person name="Das P."/>
            <person name="Kushwaha B."/>
            <person name="Joshi C.G."/>
            <person name="Kumar D."/>
            <person name="Nagpure N.S."/>
            <person name="Sahoo L."/>
            <person name="Das S.P."/>
            <person name="Bit A."/>
            <person name="Patnaik S."/>
            <person name="Meher P.K."/>
            <person name="Jayasankar P."/>
            <person name="Koringa P.G."/>
            <person name="Patel N.V."/>
            <person name="Hinsu A.T."/>
            <person name="Kumar R."/>
            <person name="Pandey M."/>
            <person name="Agarwal S."/>
            <person name="Srivastava S."/>
            <person name="Singh M."/>
            <person name="Iquebal M.A."/>
            <person name="Jaiswal S."/>
            <person name="Angadi U.B."/>
            <person name="Kumar N."/>
            <person name="Raza M."/>
            <person name="Shah T.M."/>
            <person name="Rai A."/>
            <person name="Jena J.K."/>
        </authorList>
    </citation>
    <scope>NUCLEOTIDE SEQUENCE [LARGE SCALE GENOMIC DNA]</scope>
    <source>
        <strain evidence="25">DASCIFA01</strain>
        <tissue evidence="25">Testis</tissue>
    </source>
</reference>
<evidence type="ECO:0000256" key="12">
    <source>
        <dbReference type="ARBA" id="ARBA00022801"/>
    </source>
</evidence>
<dbReference type="InterPro" id="IPR001190">
    <property type="entry name" value="SRCR"/>
</dbReference>
<dbReference type="Pfam" id="PF00665">
    <property type="entry name" value="rve"/>
    <property type="match status" value="1"/>
</dbReference>
<feature type="compositionally biased region" description="Low complexity" evidence="20">
    <location>
        <begin position="1817"/>
        <end position="1848"/>
    </location>
</feature>
<dbReference type="FunFam" id="3.30.420.10:FF:000032">
    <property type="entry name" value="Retrovirus-related Pol polyprotein from transposon 297-like Protein"/>
    <property type="match status" value="1"/>
</dbReference>
<feature type="region of interest" description="Disordered" evidence="20">
    <location>
        <begin position="1808"/>
        <end position="1848"/>
    </location>
</feature>
<feature type="transmembrane region" description="Helical" evidence="21">
    <location>
        <begin position="2142"/>
        <end position="2164"/>
    </location>
</feature>
<dbReference type="InterPro" id="IPR000477">
    <property type="entry name" value="RT_dom"/>
</dbReference>
<dbReference type="SUPFAM" id="SSF53098">
    <property type="entry name" value="Ribonuclease H-like"/>
    <property type="match status" value="1"/>
</dbReference>
<comment type="caution">
    <text evidence="25">The sequence shown here is derived from an EMBL/GenBank/DDBJ whole genome shotgun (WGS) entry which is preliminary data.</text>
</comment>
<keyword evidence="7" id="KW-0548">Nucleotidyltransferase</keyword>
<dbReference type="Gene3D" id="3.30.420.10">
    <property type="entry name" value="Ribonuclease H-like superfamily/Ribonuclease H"/>
    <property type="match status" value="1"/>
</dbReference>
<evidence type="ECO:0000313" key="26">
    <source>
        <dbReference type="Proteomes" id="UP000290572"/>
    </source>
</evidence>
<feature type="domain" description="SRCR" evidence="22">
    <location>
        <begin position="1350"/>
        <end position="1488"/>
    </location>
</feature>
<name>A0A498NRE5_LABRO</name>
<evidence type="ECO:0000256" key="5">
    <source>
        <dbReference type="ARBA" id="ARBA00022679"/>
    </source>
</evidence>
<dbReference type="InterPro" id="IPR036772">
    <property type="entry name" value="SRCR-like_dom_sf"/>
</dbReference>
<dbReference type="FunFam" id="3.10.20.370:FF:000001">
    <property type="entry name" value="Retrovirus-related Pol polyprotein from transposon 17.6-like protein"/>
    <property type="match status" value="1"/>
</dbReference>
<evidence type="ECO:0000256" key="15">
    <source>
        <dbReference type="ARBA" id="ARBA00023136"/>
    </source>
</evidence>
<evidence type="ECO:0000313" key="25">
    <source>
        <dbReference type="EMBL" id="RXN34642.1"/>
    </source>
</evidence>
<feature type="domain" description="SRCR" evidence="22">
    <location>
        <begin position="2751"/>
        <end position="2894"/>
    </location>
</feature>
<feature type="disulfide bond" evidence="19">
    <location>
        <begin position="2560"/>
        <end position="2570"/>
    </location>
</feature>
<feature type="disulfide bond" evidence="19">
    <location>
        <begin position="2863"/>
        <end position="2873"/>
    </location>
</feature>
<dbReference type="CDD" id="cd09274">
    <property type="entry name" value="RNase_HI_RT_Ty3"/>
    <property type="match status" value="1"/>
</dbReference>
<feature type="region of interest" description="Disordered" evidence="20">
    <location>
        <begin position="1568"/>
        <end position="1601"/>
    </location>
</feature>
<dbReference type="CDD" id="cd01647">
    <property type="entry name" value="RT_LTR"/>
    <property type="match status" value="1"/>
</dbReference>
<keyword evidence="12" id="KW-0378">Hydrolase</keyword>
<dbReference type="InterPro" id="IPR036397">
    <property type="entry name" value="RNaseH_sf"/>
</dbReference>
<comment type="subcellular location">
    <subcellularLocation>
        <location evidence="1">Membrane</location>
        <topology evidence="1">Single-pass membrane protein</topology>
    </subcellularLocation>
</comment>
<keyword evidence="16 19" id="KW-1015">Disulfide bond</keyword>
<dbReference type="GO" id="GO:0015074">
    <property type="term" value="P:DNA integration"/>
    <property type="evidence" value="ECO:0007669"/>
    <property type="project" value="InterPro"/>
</dbReference>
<feature type="domain" description="Integrase catalytic" evidence="24">
    <location>
        <begin position="565"/>
        <end position="723"/>
    </location>
</feature>
<evidence type="ECO:0000256" key="20">
    <source>
        <dbReference type="SAM" id="MobiDB-lite"/>
    </source>
</evidence>
<dbReference type="PROSITE" id="PS50994">
    <property type="entry name" value="INTEGRASE"/>
    <property type="match status" value="1"/>
</dbReference>
<feature type="disulfide bond" evidence="19">
    <location>
        <begin position="2658"/>
        <end position="2668"/>
    </location>
</feature>
<dbReference type="FunFam" id="1.10.340.70:FF:000001">
    <property type="entry name" value="Retrovirus-related Pol polyprotein from transposon gypsy-like Protein"/>
    <property type="match status" value="1"/>
</dbReference>
<dbReference type="FunFam" id="3.30.70.270:FF:000020">
    <property type="entry name" value="Transposon Tf2-6 polyprotein-like Protein"/>
    <property type="match status" value="1"/>
</dbReference>
<evidence type="ECO:0000256" key="18">
    <source>
        <dbReference type="ARBA" id="ARBA00039658"/>
    </source>
</evidence>
<dbReference type="STRING" id="84645.A0A498NRE5"/>
<evidence type="ECO:0000256" key="4">
    <source>
        <dbReference type="ARBA" id="ARBA00022670"/>
    </source>
</evidence>
<dbReference type="GO" id="GO:0004523">
    <property type="term" value="F:RNA-DNA hybrid ribonuclease activity"/>
    <property type="evidence" value="ECO:0007669"/>
    <property type="project" value="UniProtKB-EC"/>
</dbReference>
<dbReference type="PRINTS" id="PR00258">
    <property type="entry name" value="SPERACTRCPTR"/>
</dbReference>
<feature type="disulfide bond" evidence="19">
    <location>
        <begin position="1182"/>
        <end position="1192"/>
    </location>
</feature>
<dbReference type="EMBL" id="QBIY01011170">
    <property type="protein sequence ID" value="RXN34642.1"/>
    <property type="molecule type" value="Genomic_DNA"/>
</dbReference>
<dbReference type="GO" id="GO:0006508">
    <property type="term" value="P:proteolysis"/>
    <property type="evidence" value="ECO:0007669"/>
    <property type="project" value="UniProtKB-KW"/>
</dbReference>
<keyword evidence="13" id="KW-0695">RNA-directed DNA polymerase</keyword>
<feature type="disulfide bond" evidence="19">
    <location>
        <begin position="1659"/>
        <end position="1669"/>
    </location>
</feature>
<keyword evidence="14 21" id="KW-1133">Transmembrane helix</keyword>
<feature type="domain" description="SRCR" evidence="22">
    <location>
        <begin position="2594"/>
        <end position="2689"/>
    </location>
</feature>
<keyword evidence="15 21" id="KW-0472">Membrane</keyword>
<feature type="domain" description="SRCR" evidence="22">
    <location>
        <begin position="2169"/>
        <end position="2266"/>
    </location>
</feature>
<keyword evidence="4" id="KW-0645">Protease</keyword>
<feature type="domain" description="Reverse transcriptase" evidence="23">
    <location>
        <begin position="1"/>
        <end position="152"/>
    </location>
</feature>